<dbReference type="Pfam" id="PF00361">
    <property type="entry name" value="Proton_antipo_M"/>
    <property type="match status" value="1"/>
</dbReference>
<dbReference type="NCBIfam" id="TIGR01972">
    <property type="entry name" value="NDH_I_M"/>
    <property type="match status" value="1"/>
</dbReference>
<dbReference type="GO" id="GO:0008137">
    <property type="term" value="F:NADH dehydrogenase (ubiquinone) activity"/>
    <property type="evidence" value="ECO:0007669"/>
    <property type="project" value="InterPro"/>
</dbReference>
<feature type="transmembrane region" description="Helical" evidence="7">
    <location>
        <begin position="317"/>
        <end position="336"/>
    </location>
</feature>
<feature type="compositionally biased region" description="Low complexity" evidence="6">
    <location>
        <begin position="536"/>
        <end position="550"/>
    </location>
</feature>
<dbReference type="EMBL" id="CAEMXZ010000146">
    <property type="protein sequence ID" value="CAB4324436.1"/>
    <property type="molecule type" value="Genomic_DNA"/>
</dbReference>
<proteinExistence type="inferred from homology"/>
<evidence type="ECO:0000256" key="7">
    <source>
        <dbReference type="SAM" id="Phobius"/>
    </source>
</evidence>
<feature type="transmembrane region" description="Helical" evidence="7">
    <location>
        <begin position="348"/>
        <end position="367"/>
    </location>
</feature>
<evidence type="ECO:0000256" key="1">
    <source>
        <dbReference type="ARBA" id="ARBA00004141"/>
    </source>
</evidence>
<evidence type="ECO:0000256" key="4">
    <source>
        <dbReference type="ARBA" id="ARBA00022989"/>
    </source>
</evidence>
<evidence type="ECO:0000259" key="8">
    <source>
        <dbReference type="Pfam" id="PF00361"/>
    </source>
</evidence>
<dbReference type="GO" id="GO:0003954">
    <property type="term" value="F:NADH dehydrogenase activity"/>
    <property type="evidence" value="ECO:0007669"/>
    <property type="project" value="TreeGrafter"/>
</dbReference>
<dbReference type="GO" id="GO:0016020">
    <property type="term" value="C:membrane"/>
    <property type="evidence" value="ECO:0007669"/>
    <property type="project" value="UniProtKB-SubCell"/>
</dbReference>
<dbReference type="GO" id="GO:0015990">
    <property type="term" value="P:electron transport coupled proton transport"/>
    <property type="evidence" value="ECO:0007669"/>
    <property type="project" value="TreeGrafter"/>
</dbReference>
<feature type="transmembrane region" description="Helical" evidence="7">
    <location>
        <begin position="122"/>
        <end position="138"/>
    </location>
</feature>
<organism evidence="9">
    <name type="scientific">freshwater metagenome</name>
    <dbReference type="NCBI Taxonomy" id="449393"/>
    <lineage>
        <taxon>unclassified sequences</taxon>
        <taxon>metagenomes</taxon>
        <taxon>ecological metagenomes</taxon>
    </lineage>
</organism>
<evidence type="ECO:0000256" key="5">
    <source>
        <dbReference type="ARBA" id="ARBA00023136"/>
    </source>
</evidence>
<reference evidence="9" key="1">
    <citation type="submission" date="2020-05" db="EMBL/GenBank/DDBJ databases">
        <authorList>
            <person name="Chiriac C."/>
            <person name="Salcher M."/>
            <person name="Ghai R."/>
            <person name="Kavagutti S V."/>
        </authorList>
    </citation>
    <scope>NUCLEOTIDE SEQUENCE</scope>
</reference>
<feature type="transmembrane region" description="Helical" evidence="7">
    <location>
        <begin position="285"/>
        <end position="310"/>
    </location>
</feature>
<dbReference type="PRINTS" id="PR01437">
    <property type="entry name" value="NUOXDRDTASE4"/>
</dbReference>
<feature type="region of interest" description="Disordered" evidence="6">
    <location>
        <begin position="526"/>
        <end position="560"/>
    </location>
</feature>
<name>A0A6J5YI67_9ZZZZ</name>
<dbReference type="InterPro" id="IPR010227">
    <property type="entry name" value="NADH_Q_OxRdtase_chainM/4"/>
</dbReference>
<evidence type="ECO:0000313" key="10">
    <source>
        <dbReference type="EMBL" id="CAB4956850.1"/>
    </source>
</evidence>
<feature type="transmembrane region" description="Helical" evidence="7">
    <location>
        <begin position="463"/>
        <end position="482"/>
    </location>
</feature>
<dbReference type="PANTHER" id="PTHR43507">
    <property type="entry name" value="NADH-UBIQUINONE OXIDOREDUCTASE CHAIN 4"/>
    <property type="match status" value="1"/>
</dbReference>
<comment type="subcellular location">
    <subcellularLocation>
        <location evidence="1">Membrane</location>
        <topology evidence="1">Multi-pass membrane protein</topology>
    </subcellularLocation>
</comment>
<feature type="transmembrane region" description="Helical" evidence="7">
    <location>
        <begin position="225"/>
        <end position="247"/>
    </location>
</feature>
<evidence type="ECO:0000256" key="3">
    <source>
        <dbReference type="ARBA" id="ARBA00022692"/>
    </source>
</evidence>
<comment type="similarity">
    <text evidence="2">Belongs to the complex I subunit 4 family.</text>
</comment>
<keyword evidence="5 7" id="KW-0472">Membrane</keyword>
<dbReference type="GO" id="GO:0048039">
    <property type="term" value="F:ubiquinone binding"/>
    <property type="evidence" value="ECO:0007669"/>
    <property type="project" value="TreeGrafter"/>
</dbReference>
<sequence length="560" mass="60429">MSSMILANEAAAGFPILPALVFLPMVGAAVLALIPRSRPEISRQVAILVALATGVLSIVMLCQFKISDENFQFTVSQTWVSSLDIKFFLGVDGISLFLVVLTGILFPIALFAAKPDNDPKGYYAWLTLLMGGCMGAFLSLDLFLFFLMFEITLVPLYMLIGKWGHGRRVYAATKFFLYTMLGSAFMLVSIVSLAVLAKAGDNGGITFDFTKIIASNNIATGTGRWLFLGMAIAFAVKVPVFPFHTWLPDAHTEAPTAGSIDLAGILLKLGTYGFLRFGLELFPEATVWFAPVMLTVGAIGIIYGGIVAAMQKNLKRLVAYSSVAHMGFAVMGLFALNMEGVQGSVLQMVNHGISTGALFILLGFLYSRRHTYEISELKGIAKVAPVFAGIFTIVMLSSIGLPGLNGFVGEFLVLVGTFVAHRWWAVVAAAGVIIAALYLLWAYQRVFQGEPDEANASFPDLRISERLIMVPLLVLIVFLGIYPKPMLERIQPSVKRVITRIELQVEGFQEPVTQGGSQLGPIKEFLNEHSDGHGATEGSAESGSSNGEHALAPIGVGVIR</sequence>
<feature type="transmembrane region" description="Helical" evidence="7">
    <location>
        <begin position="379"/>
        <end position="403"/>
    </location>
</feature>
<protein>
    <submittedName>
        <fullName evidence="9">Unannotated protein</fullName>
    </submittedName>
</protein>
<feature type="domain" description="NADH:quinone oxidoreductase/Mrp antiporter transmembrane" evidence="8">
    <location>
        <begin position="139"/>
        <end position="429"/>
    </location>
</feature>
<accession>A0A6J5YI67</accession>
<dbReference type="PANTHER" id="PTHR43507:SF1">
    <property type="entry name" value="NADH-UBIQUINONE OXIDOREDUCTASE CHAIN 4"/>
    <property type="match status" value="1"/>
</dbReference>
<feature type="transmembrane region" description="Helical" evidence="7">
    <location>
        <begin position="46"/>
        <end position="67"/>
    </location>
</feature>
<keyword evidence="3 7" id="KW-0812">Transmembrane</keyword>
<dbReference type="GO" id="GO:0042773">
    <property type="term" value="P:ATP synthesis coupled electron transport"/>
    <property type="evidence" value="ECO:0007669"/>
    <property type="project" value="InterPro"/>
</dbReference>
<dbReference type="InterPro" id="IPR003918">
    <property type="entry name" value="NADH_UbQ_OxRdtase"/>
</dbReference>
<gene>
    <name evidence="9" type="ORF">UFOPK1392_02206</name>
    <name evidence="10" type="ORF">UFOPK3733_02214</name>
</gene>
<feature type="transmembrane region" description="Helical" evidence="7">
    <location>
        <begin position="423"/>
        <end position="443"/>
    </location>
</feature>
<keyword evidence="4 7" id="KW-1133">Transmembrane helix</keyword>
<feature type="transmembrane region" description="Helical" evidence="7">
    <location>
        <begin position="175"/>
        <end position="197"/>
    </location>
</feature>
<dbReference type="AlphaFoldDB" id="A0A6J5YI67"/>
<dbReference type="InterPro" id="IPR001750">
    <property type="entry name" value="ND/Mrp_TM"/>
</dbReference>
<feature type="transmembrane region" description="Helical" evidence="7">
    <location>
        <begin position="87"/>
        <end position="110"/>
    </location>
</feature>
<evidence type="ECO:0000256" key="6">
    <source>
        <dbReference type="SAM" id="MobiDB-lite"/>
    </source>
</evidence>
<evidence type="ECO:0000256" key="2">
    <source>
        <dbReference type="ARBA" id="ARBA00009025"/>
    </source>
</evidence>
<feature type="transmembrane region" description="Helical" evidence="7">
    <location>
        <begin position="12"/>
        <end position="34"/>
    </location>
</feature>
<evidence type="ECO:0000313" key="9">
    <source>
        <dbReference type="EMBL" id="CAB4324436.1"/>
    </source>
</evidence>
<dbReference type="EMBL" id="CAFBNC010000178">
    <property type="protein sequence ID" value="CAB4956850.1"/>
    <property type="molecule type" value="Genomic_DNA"/>
</dbReference>